<feature type="transmembrane region" description="Helical" evidence="5">
    <location>
        <begin position="18"/>
        <end position="48"/>
    </location>
</feature>
<dbReference type="InterPro" id="IPR059112">
    <property type="entry name" value="CysZ/EI24"/>
</dbReference>
<keyword evidence="4 5" id="KW-0472">Membrane</keyword>
<evidence type="ECO:0000313" key="7">
    <source>
        <dbReference type="Proteomes" id="UP001269144"/>
    </source>
</evidence>
<keyword evidence="7" id="KW-1185">Reference proteome</keyword>
<feature type="transmembrane region" description="Helical" evidence="5">
    <location>
        <begin position="60"/>
        <end position="83"/>
    </location>
</feature>
<sequence>MVLTALGRAWSDLLRPRIFGVVVLGVLLTLVLFVLLQAGAFWAIRFFAPETLTLPWIGEIAINGALSWGSLVLFPVMSIFLMAPVTAGFAGLFAERVAEAVEDIHYPSAKGLPVDFWDGLLESLAVIGAVLLVTVATLILTPFLGPLASVLFYLGNGWLLGREFFQMAAGRHLHAGHATALRKRMAPQATMLGVLIALLGTVPLLNIVVPVLAAAGFTHLFHLGRGR</sequence>
<dbReference type="EMBL" id="JAVQLW010000001">
    <property type="protein sequence ID" value="MDS9466144.1"/>
    <property type="molecule type" value="Genomic_DNA"/>
</dbReference>
<evidence type="ECO:0000256" key="3">
    <source>
        <dbReference type="ARBA" id="ARBA00022989"/>
    </source>
</evidence>
<organism evidence="6 7">
    <name type="scientific">Paracoccus aurantius</name>
    <dbReference type="NCBI Taxonomy" id="3073814"/>
    <lineage>
        <taxon>Bacteria</taxon>
        <taxon>Pseudomonadati</taxon>
        <taxon>Pseudomonadota</taxon>
        <taxon>Alphaproteobacteria</taxon>
        <taxon>Rhodobacterales</taxon>
        <taxon>Paracoccaceae</taxon>
        <taxon>Paracoccus</taxon>
    </lineage>
</organism>
<dbReference type="Proteomes" id="UP001269144">
    <property type="component" value="Unassembled WGS sequence"/>
</dbReference>
<keyword evidence="3 5" id="KW-1133">Transmembrane helix</keyword>
<evidence type="ECO:0000256" key="2">
    <source>
        <dbReference type="ARBA" id="ARBA00022692"/>
    </source>
</evidence>
<protein>
    <submittedName>
        <fullName evidence="6">EI24 domain-containing protein</fullName>
    </submittedName>
</protein>
<accession>A0ABU2HPC1</accession>
<name>A0ABU2HPC1_9RHOB</name>
<proteinExistence type="predicted"/>
<dbReference type="Pfam" id="PF07264">
    <property type="entry name" value="EI24"/>
    <property type="match status" value="1"/>
</dbReference>
<gene>
    <name evidence="6" type="ORF">RGQ15_00940</name>
</gene>
<dbReference type="RefSeq" id="WP_311158337.1">
    <property type="nucleotide sequence ID" value="NZ_JAVQLW010000001.1"/>
</dbReference>
<evidence type="ECO:0000256" key="4">
    <source>
        <dbReference type="ARBA" id="ARBA00023136"/>
    </source>
</evidence>
<evidence type="ECO:0000256" key="5">
    <source>
        <dbReference type="SAM" id="Phobius"/>
    </source>
</evidence>
<reference evidence="7" key="1">
    <citation type="submission" date="2023-07" db="EMBL/GenBank/DDBJ databases">
        <title>Paracoccus sp. MBLB3053 whole genome sequence.</title>
        <authorList>
            <person name="Hwang C.Y."/>
            <person name="Cho E.-S."/>
            <person name="Seo M.-J."/>
        </authorList>
    </citation>
    <scope>NUCLEOTIDE SEQUENCE [LARGE SCALE GENOMIC DNA]</scope>
    <source>
        <strain evidence="7">MBLB3053</strain>
    </source>
</reference>
<evidence type="ECO:0000313" key="6">
    <source>
        <dbReference type="EMBL" id="MDS9466144.1"/>
    </source>
</evidence>
<comment type="subcellular location">
    <subcellularLocation>
        <location evidence="1">Membrane</location>
        <topology evidence="1">Multi-pass membrane protein</topology>
    </subcellularLocation>
</comment>
<keyword evidence="2 5" id="KW-0812">Transmembrane</keyword>
<feature type="transmembrane region" description="Helical" evidence="5">
    <location>
        <begin position="192"/>
        <end position="217"/>
    </location>
</feature>
<evidence type="ECO:0000256" key="1">
    <source>
        <dbReference type="ARBA" id="ARBA00004141"/>
    </source>
</evidence>
<comment type="caution">
    <text evidence="6">The sequence shown here is derived from an EMBL/GenBank/DDBJ whole genome shotgun (WGS) entry which is preliminary data.</text>
</comment>
<feature type="transmembrane region" description="Helical" evidence="5">
    <location>
        <begin position="124"/>
        <end position="154"/>
    </location>
</feature>